<dbReference type="SMART" id="SM00644">
    <property type="entry name" value="Ami_2"/>
    <property type="match status" value="1"/>
</dbReference>
<dbReference type="InterPro" id="IPR036505">
    <property type="entry name" value="Amidase/PGRP_sf"/>
</dbReference>
<feature type="domain" description="Peptidoglycan recognition protein family" evidence="4">
    <location>
        <begin position="53"/>
        <end position="179"/>
    </location>
</feature>
<dbReference type="EMBL" id="CYZX01000011">
    <property type="protein sequence ID" value="CUO61588.1"/>
    <property type="molecule type" value="Genomic_DNA"/>
</dbReference>
<feature type="transmembrane region" description="Helical" evidence="2">
    <location>
        <begin position="7"/>
        <end position="26"/>
    </location>
</feature>
<dbReference type="Proteomes" id="UP000095594">
    <property type="component" value="Unassembled WGS sequence"/>
</dbReference>
<dbReference type="PANTHER" id="PTHR11022">
    <property type="entry name" value="PEPTIDOGLYCAN RECOGNITION PROTEIN"/>
    <property type="match status" value="1"/>
</dbReference>
<keyword evidence="2" id="KW-0812">Transmembrane</keyword>
<dbReference type="GO" id="GO:0009253">
    <property type="term" value="P:peptidoglycan catabolic process"/>
    <property type="evidence" value="ECO:0007669"/>
    <property type="project" value="InterPro"/>
</dbReference>
<evidence type="ECO:0000259" key="3">
    <source>
        <dbReference type="SMART" id="SM00644"/>
    </source>
</evidence>
<accession>A0A174GKB1</accession>
<feature type="domain" description="N-acetylmuramoyl-L-alanine amidase" evidence="3">
    <location>
        <begin position="61"/>
        <end position="185"/>
    </location>
</feature>
<proteinExistence type="inferred from homology"/>
<dbReference type="CDD" id="cd06583">
    <property type="entry name" value="PGRP"/>
    <property type="match status" value="1"/>
</dbReference>
<dbReference type="RefSeq" id="WP_070205677.1">
    <property type="nucleotide sequence ID" value="NZ_CABIXQ010000011.1"/>
</dbReference>
<dbReference type="InterPro" id="IPR006619">
    <property type="entry name" value="PGRP_domain_met/bac"/>
</dbReference>
<dbReference type="SUPFAM" id="SSF55846">
    <property type="entry name" value="N-acetylmuramoyl-L-alanine amidase-like"/>
    <property type="match status" value="1"/>
</dbReference>
<keyword evidence="2" id="KW-1133">Transmembrane helix</keyword>
<evidence type="ECO:0000313" key="6">
    <source>
        <dbReference type="Proteomes" id="UP000095594"/>
    </source>
</evidence>
<evidence type="ECO:0000259" key="4">
    <source>
        <dbReference type="SMART" id="SM00701"/>
    </source>
</evidence>
<dbReference type="SMART" id="SM00701">
    <property type="entry name" value="PGRP"/>
    <property type="match status" value="1"/>
</dbReference>
<dbReference type="InterPro" id="IPR015510">
    <property type="entry name" value="PGRP"/>
</dbReference>
<organism evidence="5 6">
    <name type="scientific">Clostridium disporicum</name>
    <dbReference type="NCBI Taxonomy" id="84024"/>
    <lineage>
        <taxon>Bacteria</taxon>
        <taxon>Bacillati</taxon>
        <taxon>Bacillota</taxon>
        <taxon>Clostridia</taxon>
        <taxon>Eubacteriales</taxon>
        <taxon>Clostridiaceae</taxon>
        <taxon>Clostridium</taxon>
    </lineage>
</organism>
<reference evidence="5 6" key="1">
    <citation type="submission" date="2015-09" db="EMBL/GenBank/DDBJ databases">
        <authorList>
            <consortium name="Pathogen Informatics"/>
        </authorList>
    </citation>
    <scope>NUCLEOTIDE SEQUENCE [LARGE SCALE GENOMIC DNA]</scope>
    <source>
        <strain evidence="5 6">2789STDY5834856</strain>
    </source>
</reference>
<keyword evidence="2" id="KW-0472">Membrane</keyword>
<dbReference type="Pfam" id="PF01510">
    <property type="entry name" value="Amidase_2"/>
    <property type="match status" value="1"/>
</dbReference>
<dbReference type="AlphaFoldDB" id="A0A174GKB1"/>
<dbReference type="Gene3D" id="3.40.80.10">
    <property type="entry name" value="Peptidoglycan recognition protein-like"/>
    <property type="match status" value="1"/>
</dbReference>
<comment type="similarity">
    <text evidence="1">Belongs to the N-acetylmuramoyl-L-alanine amidase 2 family.</text>
</comment>
<protein>
    <submittedName>
        <fullName evidence="5">N-acetylmuramoyl-L-alanine amidase</fullName>
    </submittedName>
</protein>
<dbReference type="InterPro" id="IPR002502">
    <property type="entry name" value="Amidase_domain"/>
</dbReference>
<dbReference type="GO" id="GO:0008270">
    <property type="term" value="F:zinc ion binding"/>
    <property type="evidence" value="ECO:0007669"/>
    <property type="project" value="InterPro"/>
</dbReference>
<dbReference type="GO" id="GO:0008745">
    <property type="term" value="F:N-acetylmuramoyl-L-alanine amidase activity"/>
    <property type="evidence" value="ECO:0007669"/>
    <property type="project" value="InterPro"/>
</dbReference>
<evidence type="ECO:0000256" key="2">
    <source>
        <dbReference type="SAM" id="Phobius"/>
    </source>
</evidence>
<dbReference type="PANTHER" id="PTHR11022:SF41">
    <property type="entry name" value="PEPTIDOGLYCAN-RECOGNITION PROTEIN LC-RELATED"/>
    <property type="match status" value="1"/>
</dbReference>
<sequence length="205" mass="24031">MKNGLKYITYIIVIACIIFLFKPKILKAVGWSYKDIYNVNIKTEEIESMYKDLDIQYLRYEWAEELDIDNEPTILVYHHTAIKNISPEDIDKLHKNKGWKGIGYHYYIRKDGTIYKGREDEAEGSHVKGYNKKSIGVCLEGNFEEEYLTDEQIEALKKLSIYICLKYNIKDILPHKELGNTLCPGKNFPLEEIKNDIIKELKSIK</sequence>
<evidence type="ECO:0000256" key="1">
    <source>
        <dbReference type="ARBA" id="ARBA00007553"/>
    </source>
</evidence>
<evidence type="ECO:0000313" key="5">
    <source>
        <dbReference type="EMBL" id="CUO61588.1"/>
    </source>
</evidence>
<gene>
    <name evidence="5" type="ORF">ERS852471_01903</name>
</gene>
<name>A0A174GKB1_9CLOT</name>